<evidence type="ECO:0000256" key="8">
    <source>
        <dbReference type="ARBA" id="ARBA00047957"/>
    </source>
</evidence>
<keyword evidence="7 9" id="KW-0819">tRNA processing</keyword>
<evidence type="ECO:0000256" key="9">
    <source>
        <dbReference type="RuleBase" id="RU368004"/>
    </source>
</evidence>
<evidence type="ECO:0000313" key="11">
    <source>
        <dbReference type="Proteomes" id="UP001359485"/>
    </source>
</evidence>
<protein>
    <recommendedName>
        <fullName evidence="9">tRNA (uracil-O(2)-)-methyltransferase</fullName>
        <ecNumber evidence="9">2.1.1.211</ecNumber>
    </recommendedName>
</protein>
<evidence type="ECO:0000256" key="3">
    <source>
        <dbReference type="ARBA" id="ARBA00022490"/>
    </source>
</evidence>
<evidence type="ECO:0000256" key="5">
    <source>
        <dbReference type="ARBA" id="ARBA00022679"/>
    </source>
</evidence>
<evidence type="ECO:0000256" key="6">
    <source>
        <dbReference type="ARBA" id="ARBA00022691"/>
    </source>
</evidence>
<dbReference type="Pfam" id="PF07757">
    <property type="entry name" value="AdoMet_MTase"/>
    <property type="match status" value="1"/>
</dbReference>
<keyword evidence="4 9" id="KW-0489">Methyltransferase</keyword>
<dbReference type="Proteomes" id="UP001359485">
    <property type="component" value="Unassembled WGS sequence"/>
</dbReference>
<comment type="function">
    <text evidence="9">Adenosyl-L-methionine (AdoMet)-dependent tRNA (uracil-O(2)-)-methyltransferase.</text>
</comment>
<keyword evidence="6 9" id="KW-0949">S-adenosyl-L-methionine</keyword>
<comment type="caution">
    <text evidence="10">The sequence shown here is derived from an EMBL/GenBank/DDBJ whole genome shotgun (WGS) entry which is preliminary data.</text>
</comment>
<comment type="catalytic activity">
    <reaction evidence="8 9">
        <text>uridine(44) in tRNA(Ser) + S-adenosyl-L-methionine = 2'-O-methyluridine(44) in tRNA(Ser) + S-adenosyl-L-homocysteine + H(+)</text>
        <dbReference type="Rhea" id="RHEA:43100"/>
        <dbReference type="Rhea" id="RHEA-COMP:10339"/>
        <dbReference type="Rhea" id="RHEA-COMP:10340"/>
        <dbReference type="ChEBI" id="CHEBI:15378"/>
        <dbReference type="ChEBI" id="CHEBI:57856"/>
        <dbReference type="ChEBI" id="CHEBI:59789"/>
        <dbReference type="ChEBI" id="CHEBI:65315"/>
        <dbReference type="ChEBI" id="CHEBI:74478"/>
        <dbReference type="EC" id="2.1.1.211"/>
    </reaction>
</comment>
<reference evidence="10 11" key="1">
    <citation type="submission" date="2023-09" db="EMBL/GenBank/DDBJ databases">
        <title>Genomes of two closely related lineages of the louse Polyplax serrata with different host specificities.</title>
        <authorList>
            <person name="Martinu J."/>
            <person name="Tarabai H."/>
            <person name="Stefka J."/>
            <person name="Hypsa V."/>
        </authorList>
    </citation>
    <scope>NUCLEOTIDE SEQUENCE [LARGE SCALE GENOMIC DNA]</scope>
    <source>
        <strain evidence="10">98ZLc_SE</strain>
    </source>
</reference>
<keyword evidence="3 9" id="KW-0963">Cytoplasm</keyword>
<evidence type="ECO:0000256" key="7">
    <source>
        <dbReference type="ARBA" id="ARBA00022694"/>
    </source>
</evidence>
<dbReference type="PANTHER" id="PTHR21210">
    <property type="entry name" value="TRNA (URACIL-O(2)-)-METHYLTRANSFERASE-RELATED"/>
    <property type="match status" value="1"/>
</dbReference>
<dbReference type="InterPro" id="IPR011671">
    <property type="entry name" value="tRNA_uracil_MeTrfase"/>
</dbReference>
<evidence type="ECO:0000256" key="1">
    <source>
        <dbReference type="ARBA" id="ARBA00004496"/>
    </source>
</evidence>
<accession>A0ABR1BD58</accession>
<comment type="subcellular location">
    <subcellularLocation>
        <location evidence="1 9">Cytoplasm</location>
    </subcellularLocation>
</comment>
<dbReference type="EC" id="2.1.1.211" evidence="9"/>
<keyword evidence="11" id="KW-1185">Reference proteome</keyword>
<evidence type="ECO:0000313" key="10">
    <source>
        <dbReference type="EMBL" id="KAK6638008.1"/>
    </source>
</evidence>
<dbReference type="PANTHER" id="PTHR21210:SF0">
    <property type="entry name" value="TRNA (URACIL-O(2)-)-METHYLTRANSFERASE-RELATED"/>
    <property type="match status" value="1"/>
</dbReference>
<keyword evidence="5 9" id="KW-0808">Transferase</keyword>
<evidence type="ECO:0000256" key="2">
    <source>
        <dbReference type="ARBA" id="ARBA00009056"/>
    </source>
</evidence>
<sequence length="630" mass="73331">MNEIVCISTGSKNDFWKAWRIYYEHPNSINKQIIQQRHIFGCLVHIRKDNKGSYDEICDDLWNHLQEGKLNDFKNFKTSEYTTGSTKSVGDVFGSLEGKHIFLRQLIPKHNIGQHEFYEFHIIDKDNTKVTILTRYSHDTSSNHKLISTTHKDPLSILKYNYIELKFFDQSLNLCFSNDLKERGSHWLKVIFLPKFQNLMLSSRKEDNKSTEKLKFTPVVDVIQYYKLYDEMKSKYASNLIKNWTENTDPKKFVYEDIGIATYLLLLWNNGNANVEKRESQKFVDLGCGNGLLVHVLNSEGHQGVGLDMRKRKIWDTYDSNTILKEEVIIPTEDTTYPEADWLIGNHSDELTPWLPLLAKRSNDHCQYFVLPCCPYQLNGQKFQRQNSSLSTYQDFMYYVKGISEMCDFDTFIDRMRIPSTKRICLIGLRKTKSNEEIDAINDKITNFIRISCQSVCGGDSNSEQEVQANNELGSTTGLNFKIRESTERVRNCTKLEPNLIRDILQVVTNKLLERECKISIVKNDVPRTWNRGGKLKISNLVHAISDDSLKKLKNECKGLQTLLKNHHFLFQVSKGEVQFRSPEELQRMSDNLSSSDLGIKWKKRDCWFNDNHPDGCPLNENKCSYKHNK</sequence>
<evidence type="ECO:0000256" key="4">
    <source>
        <dbReference type="ARBA" id="ARBA00022603"/>
    </source>
</evidence>
<dbReference type="EMBL" id="JAWJWF010000002">
    <property type="protein sequence ID" value="KAK6638008.1"/>
    <property type="molecule type" value="Genomic_DNA"/>
</dbReference>
<name>A0ABR1BD58_POLSC</name>
<proteinExistence type="inferred from homology"/>
<organism evidence="10 11">
    <name type="scientific">Polyplax serrata</name>
    <name type="common">Common mouse louse</name>
    <dbReference type="NCBI Taxonomy" id="468196"/>
    <lineage>
        <taxon>Eukaryota</taxon>
        <taxon>Metazoa</taxon>
        <taxon>Ecdysozoa</taxon>
        <taxon>Arthropoda</taxon>
        <taxon>Hexapoda</taxon>
        <taxon>Insecta</taxon>
        <taxon>Pterygota</taxon>
        <taxon>Neoptera</taxon>
        <taxon>Paraneoptera</taxon>
        <taxon>Psocodea</taxon>
        <taxon>Troctomorpha</taxon>
        <taxon>Phthiraptera</taxon>
        <taxon>Anoplura</taxon>
        <taxon>Polyplacidae</taxon>
        <taxon>Polyplax</taxon>
    </lineage>
</organism>
<comment type="similarity">
    <text evidence="2 9">Belongs to the TRM44 family.</text>
</comment>
<gene>
    <name evidence="10" type="ORF">RUM44_008432</name>
</gene>